<feature type="modified residue" description="4-aspartylphosphate" evidence="3">
    <location>
        <position position="56"/>
    </location>
</feature>
<dbReference type="GO" id="GO:0003677">
    <property type="term" value="F:DNA binding"/>
    <property type="evidence" value="ECO:0007669"/>
    <property type="project" value="UniProtKB-KW"/>
</dbReference>
<evidence type="ECO:0000313" key="6">
    <source>
        <dbReference type="EMBL" id="MBG9376755.1"/>
    </source>
</evidence>
<dbReference type="InterPro" id="IPR011006">
    <property type="entry name" value="CheY-like_superfamily"/>
</dbReference>
<dbReference type="Gene3D" id="3.40.50.2300">
    <property type="match status" value="1"/>
</dbReference>
<evidence type="ECO:0000256" key="2">
    <source>
        <dbReference type="ARBA" id="ARBA00023125"/>
    </source>
</evidence>
<dbReference type="Pfam" id="PF00072">
    <property type="entry name" value="Response_reg"/>
    <property type="match status" value="1"/>
</dbReference>
<dbReference type="PRINTS" id="PR00038">
    <property type="entry name" value="HTHLUXR"/>
</dbReference>
<evidence type="ECO:0000259" key="4">
    <source>
        <dbReference type="PROSITE" id="PS50043"/>
    </source>
</evidence>
<gene>
    <name evidence="6" type="ORF">I5907_10940</name>
</gene>
<dbReference type="PROSITE" id="PS50043">
    <property type="entry name" value="HTH_LUXR_2"/>
    <property type="match status" value="1"/>
</dbReference>
<keyword evidence="2" id="KW-0238">DNA-binding</keyword>
<dbReference type="AlphaFoldDB" id="A0A931E362"/>
<accession>A0A931E362</accession>
<dbReference type="GO" id="GO:0006355">
    <property type="term" value="P:regulation of DNA-templated transcription"/>
    <property type="evidence" value="ECO:0007669"/>
    <property type="project" value="InterPro"/>
</dbReference>
<comment type="caution">
    <text evidence="6">The sequence shown here is derived from an EMBL/GenBank/DDBJ whole genome shotgun (WGS) entry which is preliminary data.</text>
</comment>
<dbReference type="SMART" id="SM00421">
    <property type="entry name" value="HTH_LUXR"/>
    <property type="match status" value="1"/>
</dbReference>
<dbReference type="EMBL" id="JADWYR010000001">
    <property type="protein sequence ID" value="MBG9376755.1"/>
    <property type="molecule type" value="Genomic_DNA"/>
</dbReference>
<evidence type="ECO:0000256" key="1">
    <source>
        <dbReference type="ARBA" id="ARBA00022553"/>
    </source>
</evidence>
<protein>
    <submittedName>
        <fullName evidence="6">Response regulator transcription factor</fullName>
    </submittedName>
</protein>
<dbReference type="RefSeq" id="WP_196990751.1">
    <property type="nucleotide sequence ID" value="NZ_JADWYR010000001.1"/>
</dbReference>
<dbReference type="Pfam" id="PF00196">
    <property type="entry name" value="GerE"/>
    <property type="match status" value="1"/>
</dbReference>
<name>A0A931E362_9BACT</name>
<organism evidence="6 7">
    <name type="scientific">Panacibacter microcysteis</name>
    <dbReference type="NCBI Taxonomy" id="2793269"/>
    <lineage>
        <taxon>Bacteria</taxon>
        <taxon>Pseudomonadati</taxon>
        <taxon>Bacteroidota</taxon>
        <taxon>Chitinophagia</taxon>
        <taxon>Chitinophagales</taxon>
        <taxon>Chitinophagaceae</taxon>
        <taxon>Panacibacter</taxon>
    </lineage>
</organism>
<feature type="domain" description="Response regulatory" evidence="5">
    <location>
        <begin position="5"/>
        <end position="121"/>
    </location>
</feature>
<keyword evidence="1 3" id="KW-0597">Phosphoprotein</keyword>
<reference evidence="6" key="1">
    <citation type="submission" date="2020-11" db="EMBL/GenBank/DDBJ databases">
        <title>Bacterial whole genome sequence for Panacibacter sp. DH6.</title>
        <authorList>
            <person name="Le V."/>
            <person name="Ko S."/>
            <person name="Ahn C.-Y."/>
            <person name="Oh H.-M."/>
        </authorList>
    </citation>
    <scope>NUCLEOTIDE SEQUENCE</scope>
    <source>
        <strain evidence="6">DH6</strain>
    </source>
</reference>
<dbReference type="PANTHER" id="PTHR43214:SF43">
    <property type="entry name" value="TWO-COMPONENT RESPONSE REGULATOR"/>
    <property type="match status" value="1"/>
</dbReference>
<dbReference type="InterPro" id="IPR000792">
    <property type="entry name" value="Tscrpt_reg_LuxR_C"/>
</dbReference>
<proteinExistence type="predicted"/>
<dbReference type="CDD" id="cd17535">
    <property type="entry name" value="REC_NarL-like"/>
    <property type="match status" value="1"/>
</dbReference>
<feature type="domain" description="HTH luxR-type" evidence="4">
    <location>
        <begin position="146"/>
        <end position="211"/>
    </location>
</feature>
<dbReference type="SUPFAM" id="SSF46894">
    <property type="entry name" value="C-terminal effector domain of the bipartite response regulators"/>
    <property type="match status" value="1"/>
</dbReference>
<keyword evidence="7" id="KW-1185">Reference proteome</keyword>
<dbReference type="PANTHER" id="PTHR43214">
    <property type="entry name" value="TWO-COMPONENT RESPONSE REGULATOR"/>
    <property type="match status" value="1"/>
</dbReference>
<dbReference type="GO" id="GO:0000160">
    <property type="term" value="P:phosphorelay signal transduction system"/>
    <property type="evidence" value="ECO:0007669"/>
    <property type="project" value="InterPro"/>
</dbReference>
<dbReference type="InterPro" id="IPR039420">
    <property type="entry name" value="WalR-like"/>
</dbReference>
<dbReference type="InterPro" id="IPR001789">
    <property type="entry name" value="Sig_transdc_resp-reg_receiver"/>
</dbReference>
<dbReference type="SMART" id="SM00448">
    <property type="entry name" value="REC"/>
    <property type="match status" value="1"/>
</dbReference>
<evidence type="ECO:0000259" key="5">
    <source>
        <dbReference type="PROSITE" id="PS50110"/>
    </source>
</evidence>
<evidence type="ECO:0000313" key="7">
    <source>
        <dbReference type="Proteomes" id="UP000628448"/>
    </source>
</evidence>
<evidence type="ECO:0000256" key="3">
    <source>
        <dbReference type="PROSITE-ProRule" id="PRU00169"/>
    </source>
</evidence>
<dbReference type="CDD" id="cd06170">
    <property type="entry name" value="LuxR_C_like"/>
    <property type="match status" value="1"/>
</dbReference>
<dbReference type="InterPro" id="IPR016032">
    <property type="entry name" value="Sig_transdc_resp-reg_C-effctor"/>
</dbReference>
<sequence>MQPIKVAIFEDNKHLRESLYYLINGTEGFVCTGAFADGNDLVFQLKKSIPQVILMDIEMPGINGIEAVKVIREHFPGVQVLMQTVFHDDENIFKAVCAGASGYILKTTSPAGYIEAIKDVYNGGSPMTGSIARRVLELFQKNITPAAAKDYQLTPKEKEILQQLVKGKSFKMIADTIGSTYETVRTHMKNIYAKLHVNSNTEAVSKALNEKIV</sequence>
<dbReference type="Proteomes" id="UP000628448">
    <property type="component" value="Unassembled WGS sequence"/>
</dbReference>
<dbReference type="InterPro" id="IPR058245">
    <property type="entry name" value="NreC/VraR/RcsB-like_REC"/>
</dbReference>
<dbReference type="SUPFAM" id="SSF52172">
    <property type="entry name" value="CheY-like"/>
    <property type="match status" value="1"/>
</dbReference>
<dbReference type="PROSITE" id="PS50110">
    <property type="entry name" value="RESPONSE_REGULATORY"/>
    <property type="match status" value="1"/>
</dbReference>